<dbReference type="InterPro" id="IPR050516">
    <property type="entry name" value="Olfactory_GPCR"/>
</dbReference>
<evidence type="ECO:0000259" key="14">
    <source>
        <dbReference type="PROSITE" id="PS50262"/>
    </source>
</evidence>
<evidence type="ECO:0000256" key="10">
    <source>
        <dbReference type="ARBA" id="ARBA00023170"/>
    </source>
</evidence>
<dbReference type="SUPFAM" id="SSF81321">
    <property type="entry name" value="Family A G protein-coupled receptor-like"/>
    <property type="match status" value="1"/>
</dbReference>
<comment type="similarity">
    <text evidence="12">Belongs to the G-protein coupled receptor 1 family.</text>
</comment>
<keyword evidence="6 13" id="KW-0552">Olfaction</keyword>
<dbReference type="InterPro" id="IPR017452">
    <property type="entry name" value="GPCR_Rhodpsn_7TM"/>
</dbReference>
<dbReference type="PRINTS" id="PR00237">
    <property type="entry name" value="GPCRRHODOPSN"/>
</dbReference>
<keyword evidence="10 12" id="KW-0675">Receptor</keyword>
<dbReference type="FunFam" id="1.20.1070.10:FF:000037">
    <property type="entry name" value="Olfactory receptor"/>
    <property type="match status" value="1"/>
</dbReference>
<evidence type="ECO:0000256" key="13">
    <source>
        <dbReference type="RuleBase" id="RU363047"/>
    </source>
</evidence>
<feature type="transmembrane region" description="Helical" evidence="13">
    <location>
        <begin position="56"/>
        <end position="74"/>
    </location>
</feature>
<keyword evidence="4 13" id="KW-0716">Sensory transduction</keyword>
<keyword evidence="16" id="KW-1185">Reference proteome</keyword>
<evidence type="ECO:0000256" key="6">
    <source>
        <dbReference type="ARBA" id="ARBA00022725"/>
    </source>
</evidence>
<name>A0A8C9GHT2_9PRIM</name>
<feature type="domain" description="G-protein coupled receptors family 1 profile" evidence="14">
    <location>
        <begin position="37"/>
        <end position="286"/>
    </location>
</feature>
<evidence type="ECO:0000256" key="9">
    <source>
        <dbReference type="ARBA" id="ARBA00023136"/>
    </source>
</evidence>
<keyword evidence="11 12" id="KW-0807">Transducer</keyword>
<dbReference type="Ensembl" id="ENSPTET00000006644.1">
    <property type="protein sequence ID" value="ENSPTEP00000004248.1"/>
    <property type="gene ID" value="ENSPTEG00000005001.1"/>
</dbReference>
<proteinExistence type="inferred from homology"/>
<comment type="function">
    <text evidence="1">Odorant receptor.</text>
</comment>
<dbReference type="PANTHER" id="PTHR26452">
    <property type="entry name" value="OLFACTORY RECEPTOR"/>
    <property type="match status" value="1"/>
</dbReference>
<evidence type="ECO:0000256" key="5">
    <source>
        <dbReference type="ARBA" id="ARBA00022692"/>
    </source>
</evidence>
<keyword evidence="3 13" id="KW-1003">Cell membrane</keyword>
<feature type="transmembrane region" description="Helical" evidence="13">
    <location>
        <begin position="137"/>
        <end position="157"/>
    </location>
</feature>
<dbReference type="PRINTS" id="PR00245">
    <property type="entry name" value="OLFACTORYR"/>
</dbReference>
<accession>A0A8C9GHT2</accession>
<dbReference type="GO" id="GO:0004984">
    <property type="term" value="F:olfactory receptor activity"/>
    <property type="evidence" value="ECO:0007669"/>
    <property type="project" value="InterPro"/>
</dbReference>
<sequence>MVESVMAFQLMGFSEVWWQQLMSGVVLLLILLVAFIGNLLIIMVSTFDQHLHNPMYFFLKHLSFLDLCYILVTLPKAIVDNVTHSSSISLWGCILQVFLAVFLACTEMALLTVMSYDRYVAICRPLHYEVIMKRGTCINMVTYSWFSGGASGILHTATTFSLPLKASRPAHQFFCEIPQLLKLSCSVEYLAEVGAVAITSSLSFICFITIALSYIHIFSMVLKIPSPLGQSKAFSTCVPHLVVVTLFLGAAAMAYLRPAEDVPSVSDLLVSVFYTVVPPTLNPIIYSLRNKNMKAAVLKYLKIIYFGLTTG</sequence>
<evidence type="ECO:0000256" key="3">
    <source>
        <dbReference type="ARBA" id="ARBA00022475"/>
    </source>
</evidence>
<protein>
    <recommendedName>
        <fullName evidence="13">Olfactory receptor</fullName>
    </recommendedName>
</protein>
<evidence type="ECO:0000256" key="7">
    <source>
        <dbReference type="ARBA" id="ARBA00022989"/>
    </source>
</evidence>
<keyword evidence="5 12" id="KW-0812">Transmembrane</keyword>
<keyword evidence="9 13" id="KW-0472">Membrane</keyword>
<comment type="subcellular location">
    <subcellularLocation>
        <location evidence="2 13">Cell membrane</location>
        <topology evidence="2 13">Multi-pass membrane protein</topology>
    </subcellularLocation>
</comment>
<evidence type="ECO:0000256" key="4">
    <source>
        <dbReference type="ARBA" id="ARBA00022606"/>
    </source>
</evidence>
<reference evidence="15" key="1">
    <citation type="submission" date="2025-08" db="UniProtKB">
        <authorList>
            <consortium name="Ensembl"/>
        </authorList>
    </citation>
    <scope>IDENTIFICATION</scope>
</reference>
<evidence type="ECO:0000313" key="16">
    <source>
        <dbReference type="Proteomes" id="UP000694416"/>
    </source>
</evidence>
<evidence type="ECO:0000313" key="15">
    <source>
        <dbReference type="Ensembl" id="ENSPTEP00000004248.1"/>
    </source>
</evidence>
<dbReference type="PROSITE" id="PS00237">
    <property type="entry name" value="G_PROTEIN_RECEP_F1_1"/>
    <property type="match status" value="1"/>
</dbReference>
<feature type="transmembrane region" description="Helical" evidence="13">
    <location>
        <begin position="94"/>
        <end position="116"/>
    </location>
</feature>
<dbReference type="InterPro" id="IPR000276">
    <property type="entry name" value="GPCR_Rhodpsn"/>
</dbReference>
<dbReference type="InterPro" id="IPR000725">
    <property type="entry name" value="Olfact_rcpt"/>
</dbReference>
<dbReference type="Pfam" id="PF13853">
    <property type="entry name" value="7tm_4"/>
    <property type="match status" value="1"/>
</dbReference>
<feature type="transmembrane region" description="Helical" evidence="13">
    <location>
        <begin position="20"/>
        <end position="44"/>
    </location>
</feature>
<evidence type="ECO:0000256" key="2">
    <source>
        <dbReference type="ARBA" id="ARBA00004651"/>
    </source>
</evidence>
<evidence type="ECO:0000256" key="8">
    <source>
        <dbReference type="ARBA" id="ARBA00023040"/>
    </source>
</evidence>
<keyword evidence="8 12" id="KW-0297">G-protein coupled receptor</keyword>
<feature type="transmembrane region" description="Helical" evidence="13">
    <location>
        <begin position="234"/>
        <end position="256"/>
    </location>
</feature>
<dbReference type="Proteomes" id="UP000694416">
    <property type="component" value="Unplaced"/>
</dbReference>
<keyword evidence="7 13" id="KW-1133">Transmembrane helix</keyword>
<evidence type="ECO:0000256" key="1">
    <source>
        <dbReference type="ARBA" id="ARBA00002936"/>
    </source>
</evidence>
<reference evidence="15" key="2">
    <citation type="submission" date="2025-09" db="UniProtKB">
        <authorList>
            <consortium name="Ensembl"/>
        </authorList>
    </citation>
    <scope>IDENTIFICATION</scope>
</reference>
<dbReference type="GO" id="GO:0004930">
    <property type="term" value="F:G protein-coupled receptor activity"/>
    <property type="evidence" value="ECO:0007669"/>
    <property type="project" value="UniProtKB-KW"/>
</dbReference>
<dbReference type="CDD" id="cd15227">
    <property type="entry name" value="7tmA_OR14-like"/>
    <property type="match status" value="1"/>
</dbReference>
<dbReference type="PROSITE" id="PS50262">
    <property type="entry name" value="G_PROTEIN_RECEP_F1_2"/>
    <property type="match status" value="1"/>
</dbReference>
<feature type="transmembrane region" description="Helical" evidence="13">
    <location>
        <begin position="268"/>
        <end position="288"/>
    </location>
</feature>
<evidence type="ECO:0000256" key="12">
    <source>
        <dbReference type="RuleBase" id="RU000688"/>
    </source>
</evidence>
<evidence type="ECO:0000256" key="11">
    <source>
        <dbReference type="ARBA" id="ARBA00023224"/>
    </source>
</evidence>
<dbReference type="AlphaFoldDB" id="A0A8C9GHT2"/>
<feature type="transmembrane region" description="Helical" evidence="13">
    <location>
        <begin position="202"/>
        <end position="222"/>
    </location>
</feature>
<dbReference type="Gene3D" id="1.20.1070.10">
    <property type="entry name" value="Rhodopsin 7-helix transmembrane proteins"/>
    <property type="match status" value="1"/>
</dbReference>
<dbReference type="GO" id="GO:0005886">
    <property type="term" value="C:plasma membrane"/>
    <property type="evidence" value="ECO:0007669"/>
    <property type="project" value="UniProtKB-SubCell"/>
</dbReference>
<organism evidence="15 16">
    <name type="scientific">Piliocolobus tephrosceles</name>
    <name type="common">Ugandan red Colobus</name>
    <dbReference type="NCBI Taxonomy" id="591936"/>
    <lineage>
        <taxon>Eukaryota</taxon>
        <taxon>Metazoa</taxon>
        <taxon>Chordata</taxon>
        <taxon>Craniata</taxon>
        <taxon>Vertebrata</taxon>
        <taxon>Euteleostomi</taxon>
        <taxon>Mammalia</taxon>
        <taxon>Eutheria</taxon>
        <taxon>Euarchontoglires</taxon>
        <taxon>Primates</taxon>
        <taxon>Haplorrhini</taxon>
        <taxon>Catarrhini</taxon>
        <taxon>Cercopithecidae</taxon>
        <taxon>Colobinae</taxon>
        <taxon>Piliocolobus</taxon>
    </lineage>
</organism>